<keyword evidence="2" id="KW-0479">Metal-binding</keyword>
<dbReference type="GO" id="GO:0000395">
    <property type="term" value="P:mRNA 5'-splice site recognition"/>
    <property type="evidence" value="ECO:0007669"/>
    <property type="project" value="InterPro"/>
</dbReference>
<dbReference type="GO" id="GO:0008270">
    <property type="term" value="F:zinc ion binding"/>
    <property type="evidence" value="ECO:0007669"/>
    <property type="project" value="UniProtKB-KW"/>
</dbReference>
<feature type="domain" description="Matrin-type" evidence="9">
    <location>
        <begin position="4"/>
        <end position="36"/>
    </location>
</feature>
<keyword evidence="5" id="KW-0694">RNA-binding</keyword>
<dbReference type="PANTHER" id="PTHR31148">
    <property type="entry name" value="U1 SMALL NUCLEAR RIBONUCLEOPROTEIN C"/>
    <property type="match status" value="1"/>
</dbReference>
<protein>
    <submittedName>
        <fullName evidence="11">U1 small nuclear ribonucleoprotein C (inferred by orthology to a C. elegans protein)</fullName>
    </submittedName>
</protein>
<dbReference type="GO" id="GO:0030627">
    <property type="term" value="F:pre-mRNA 5'-splice site binding"/>
    <property type="evidence" value="ECO:0007669"/>
    <property type="project" value="InterPro"/>
</dbReference>
<dbReference type="STRING" id="75913.A0A0K0F8Y2"/>
<evidence type="ECO:0000256" key="2">
    <source>
        <dbReference type="ARBA" id="ARBA00022723"/>
    </source>
</evidence>
<evidence type="ECO:0000313" key="11">
    <source>
        <dbReference type="WBParaSite" id="SVE_0528300.1"/>
    </source>
</evidence>
<dbReference type="Gene3D" id="3.30.160.60">
    <property type="entry name" value="Classic Zinc Finger"/>
    <property type="match status" value="1"/>
</dbReference>
<dbReference type="Pfam" id="PF06220">
    <property type="entry name" value="zf-U1"/>
    <property type="match status" value="1"/>
</dbReference>
<dbReference type="GO" id="GO:0005685">
    <property type="term" value="C:U1 snRNP"/>
    <property type="evidence" value="ECO:0007669"/>
    <property type="project" value="InterPro"/>
</dbReference>
<sequence length="87" mass="10335">MPKYYCDYCDAYLTHDSPSVRKTHNGGRKHKENVKNYYQKFLEECQQKMLEAQAKNFQKRVPGAVVQTAPFPIQPMRFYCIVRNPPY</sequence>
<name>A0A0K0F8Y2_STRVS</name>
<accession>A0A0K0F8Y2</accession>
<dbReference type="Proteomes" id="UP000035680">
    <property type="component" value="Unassembled WGS sequence"/>
</dbReference>
<dbReference type="AlphaFoldDB" id="A0A0K0F8Y2"/>
<dbReference type="FunFam" id="3.30.160.60:FF:000059">
    <property type="entry name" value="U1 small nuclear ribonucleoprotein C"/>
    <property type="match status" value="1"/>
</dbReference>
<dbReference type="SMART" id="SM00451">
    <property type="entry name" value="ZnF_U1"/>
    <property type="match status" value="1"/>
</dbReference>
<evidence type="ECO:0000256" key="5">
    <source>
        <dbReference type="ARBA" id="ARBA00022884"/>
    </source>
</evidence>
<dbReference type="InterPro" id="IPR017340">
    <property type="entry name" value="U1_snRNP-C"/>
</dbReference>
<reference evidence="11" key="2">
    <citation type="submission" date="2015-08" db="UniProtKB">
        <authorList>
            <consortium name="WormBaseParasite"/>
        </authorList>
    </citation>
    <scope>IDENTIFICATION</scope>
</reference>
<keyword evidence="4" id="KW-0862">Zinc</keyword>
<keyword evidence="7" id="KW-0687">Ribonucleoprotein</keyword>
<evidence type="ECO:0000256" key="1">
    <source>
        <dbReference type="ARBA" id="ARBA00004123"/>
    </source>
</evidence>
<dbReference type="PANTHER" id="PTHR31148:SF1">
    <property type="entry name" value="U1 SMALL NUCLEAR RIBONUCLEOPROTEIN C"/>
    <property type="match status" value="1"/>
</dbReference>
<dbReference type="WBParaSite" id="SVE_0528300.1">
    <property type="protein sequence ID" value="SVE_0528300.1"/>
    <property type="gene ID" value="SVE_0528300"/>
</dbReference>
<dbReference type="InterPro" id="IPR013085">
    <property type="entry name" value="U1-CZ_Znf_C2H2"/>
</dbReference>
<keyword evidence="6" id="KW-0539">Nucleus</keyword>
<dbReference type="InterPro" id="IPR003604">
    <property type="entry name" value="Matrin/U1-like-C_Znf_C2H2"/>
</dbReference>
<dbReference type="InterPro" id="IPR000690">
    <property type="entry name" value="Matrin/U1-C_Znf_C2H2"/>
</dbReference>
<keyword evidence="3" id="KW-0863">Zinc-finger</keyword>
<dbReference type="InterPro" id="IPR036236">
    <property type="entry name" value="Znf_C2H2_sf"/>
</dbReference>
<comment type="subunit">
    <text evidence="8">Component of the U1 snRNP. The U1 snRNP is composed of the U1 snRNA and the 7 core Sm proteins SNRPB, SNRPD1, SNRPD2, SNRPD3, SNRPE, SNRPF and SNRPG that assemble in a heptameric protein ring on the Sm site of the small nuclear RNA to form the core snRNP, and at least 3 U1 snRNP-specific proteins SNRNP70/U1-70K, SNRPA/U1-A and SNRPC/U1-C. SNRPC/U1-C interacts with U1 snRNA and the 5' splice-site region of the pre-mRNA. Interacts (via N-terminus) with TIA1 (via C-terminus); thereby promoting spliceosomal U1 snRNP recruitment to 5' splice sites.</text>
</comment>
<evidence type="ECO:0000259" key="9">
    <source>
        <dbReference type="PROSITE" id="PS50171"/>
    </source>
</evidence>
<comment type="subcellular location">
    <subcellularLocation>
        <location evidence="1">Nucleus</location>
    </subcellularLocation>
</comment>
<evidence type="ECO:0000256" key="7">
    <source>
        <dbReference type="ARBA" id="ARBA00023274"/>
    </source>
</evidence>
<evidence type="ECO:0000256" key="8">
    <source>
        <dbReference type="ARBA" id="ARBA00046357"/>
    </source>
</evidence>
<evidence type="ECO:0000256" key="4">
    <source>
        <dbReference type="ARBA" id="ARBA00022833"/>
    </source>
</evidence>
<dbReference type="SUPFAM" id="SSF57667">
    <property type="entry name" value="beta-beta-alpha zinc fingers"/>
    <property type="match status" value="1"/>
</dbReference>
<reference evidence="10" key="1">
    <citation type="submission" date="2014-07" db="EMBL/GenBank/DDBJ databases">
        <authorList>
            <person name="Martin A.A"/>
            <person name="De Silva N."/>
        </authorList>
    </citation>
    <scope>NUCLEOTIDE SEQUENCE</scope>
</reference>
<evidence type="ECO:0000256" key="3">
    <source>
        <dbReference type="ARBA" id="ARBA00022771"/>
    </source>
</evidence>
<evidence type="ECO:0000313" key="10">
    <source>
        <dbReference type="Proteomes" id="UP000035680"/>
    </source>
</evidence>
<evidence type="ECO:0000256" key="6">
    <source>
        <dbReference type="ARBA" id="ARBA00023242"/>
    </source>
</evidence>
<dbReference type="PROSITE" id="PS50171">
    <property type="entry name" value="ZF_MATRIN"/>
    <property type="match status" value="1"/>
</dbReference>
<keyword evidence="10" id="KW-1185">Reference proteome</keyword>
<organism evidence="10 11">
    <name type="scientific">Strongyloides venezuelensis</name>
    <name type="common">Threadworm</name>
    <dbReference type="NCBI Taxonomy" id="75913"/>
    <lineage>
        <taxon>Eukaryota</taxon>
        <taxon>Metazoa</taxon>
        <taxon>Ecdysozoa</taxon>
        <taxon>Nematoda</taxon>
        <taxon>Chromadorea</taxon>
        <taxon>Rhabditida</taxon>
        <taxon>Tylenchina</taxon>
        <taxon>Panagrolaimomorpha</taxon>
        <taxon>Strongyloidoidea</taxon>
        <taxon>Strongyloididae</taxon>
        <taxon>Strongyloides</taxon>
    </lineage>
</organism>
<proteinExistence type="predicted"/>